<dbReference type="Pfam" id="PF13276">
    <property type="entry name" value="HTH_21"/>
    <property type="match status" value="1"/>
</dbReference>
<comment type="caution">
    <text evidence="3">The sequence shown here is derived from an EMBL/GenBank/DDBJ whole genome shotgun (WGS) entry which is preliminary data.</text>
</comment>
<protein>
    <submittedName>
        <fullName evidence="3">IS3 family transposase</fullName>
    </submittedName>
</protein>
<dbReference type="InterPro" id="IPR012337">
    <property type="entry name" value="RNaseH-like_sf"/>
</dbReference>
<evidence type="ECO:0000313" key="3">
    <source>
        <dbReference type="EMBL" id="MEL1243884.1"/>
    </source>
</evidence>
<dbReference type="Pfam" id="PF00665">
    <property type="entry name" value="rve"/>
    <property type="match status" value="1"/>
</dbReference>
<keyword evidence="1" id="KW-0175">Coiled coil</keyword>
<dbReference type="NCBIfam" id="NF033516">
    <property type="entry name" value="transpos_IS3"/>
    <property type="match status" value="1"/>
</dbReference>
<dbReference type="InterPro" id="IPR048020">
    <property type="entry name" value="Transpos_IS3"/>
</dbReference>
<dbReference type="InterPro" id="IPR001584">
    <property type="entry name" value="Integrase_cat-core"/>
</dbReference>
<dbReference type="PANTHER" id="PTHR46889">
    <property type="entry name" value="TRANSPOSASE INSF FOR INSERTION SEQUENCE IS3B-RELATED"/>
    <property type="match status" value="1"/>
</dbReference>
<dbReference type="InterPro" id="IPR036397">
    <property type="entry name" value="RNaseH_sf"/>
</dbReference>
<evidence type="ECO:0000313" key="4">
    <source>
        <dbReference type="Proteomes" id="UP001464555"/>
    </source>
</evidence>
<dbReference type="InterPro" id="IPR050900">
    <property type="entry name" value="Transposase_IS3/IS150/IS904"/>
</dbReference>
<feature type="domain" description="Integrase catalytic" evidence="2">
    <location>
        <begin position="224"/>
        <end position="314"/>
    </location>
</feature>
<evidence type="ECO:0000259" key="2">
    <source>
        <dbReference type="PROSITE" id="PS50994"/>
    </source>
</evidence>
<dbReference type="InterPro" id="IPR009057">
    <property type="entry name" value="Homeodomain-like_sf"/>
</dbReference>
<dbReference type="RefSeq" id="WP_341696200.1">
    <property type="nucleotide sequence ID" value="NZ_JBBYHR010000003.1"/>
</dbReference>
<reference evidence="3 4" key="1">
    <citation type="submission" date="2024-04" db="EMBL/GenBank/DDBJ databases">
        <title>Flavobacterium sp. DGU11 16S ribosomal RNA gene Genome sequencing and assembly.</title>
        <authorList>
            <person name="Park S."/>
        </authorList>
    </citation>
    <scope>NUCLEOTIDE SEQUENCE [LARGE SCALE GENOMIC DNA]</scope>
    <source>
        <strain evidence="3 4">DGU11</strain>
    </source>
</reference>
<dbReference type="InterPro" id="IPR025948">
    <property type="entry name" value="HTH-like_dom"/>
</dbReference>
<evidence type="ECO:0000256" key="1">
    <source>
        <dbReference type="SAM" id="Coils"/>
    </source>
</evidence>
<dbReference type="EMBL" id="JBBYHR010000003">
    <property type="protein sequence ID" value="MEL1243884.1"/>
    <property type="molecule type" value="Genomic_DNA"/>
</dbReference>
<keyword evidence="4" id="KW-1185">Reference proteome</keyword>
<feature type="coiled-coil region" evidence="1">
    <location>
        <begin position="63"/>
        <end position="90"/>
    </location>
</feature>
<dbReference type="PANTHER" id="PTHR46889:SF7">
    <property type="entry name" value="TRANSPOSASE FOR INSERTION SEQUENCE ELEMENT IS904"/>
    <property type="match status" value="1"/>
</dbReference>
<organism evidence="3 4">
    <name type="scientific">Flavobacterium arundinis</name>
    <dbReference type="NCBI Taxonomy" id="3139143"/>
    <lineage>
        <taxon>Bacteria</taxon>
        <taxon>Pseudomonadati</taxon>
        <taxon>Bacteroidota</taxon>
        <taxon>Flavobacteriia</taxon>
        <taxon>Flavobacteriales</taxon>
        <taxon>Flavobacteriaceae</taxon>
        <taxon>Flavobacterium</taxon>
    </lineage>
</organism>
<name>A0ABU9HUW0_9FLAO</name>
<dbReference type="SUPFAM" id="SSF46689">
    <property type="entry name" value="Homeodomain-like"/>
    <property type="match status" value="1"/>
</dbReference>
<accession>A0ABU9HUW0</accession>
<dbReference type="Gene3D" id="3.30.420.10">
    <property type="entry name" value="Ribonuclease H-like superfamily/Ribonuclease H"/>
    <property type="match status" value="1"/>
</dbReference>
<dbReference type="SUPFAM" id="SSF53098">
    <property type="entry name" value="Ribonuclease H-like"/>
    <property type="match status" value="1"/>
</dbReference>
<dbReference type="Proteomes" id="UP001464555">
    <property type="component" value="Unassembled WGS sequence"/>
</dbReference>
<sequence>MEKHKVYDRDFKEKAIKLVLEKNRFKAAKELGVAHVIVYRWYEAYKKFGEESFCGKIIRNPEQRRFSEQKRNLEKKLRDSELQVEIFKKASKHIAAGKPMIFHFIEDNLDKYPLWKMCKALGILTGTYHKWKSQAKSPRQLQSLLLEQEITAIFYEYKQRYGNIRISEELKSRGTNLSPAQVSFYMKKLGLVSKLSTSNKSKYSSPFIPYNPCIFPNVLNRQFNAEKPDQVWVSAISSIDTVTGLLFLTVIIDLFDGRVIGWSLSDGRTIKETSLPAWEMAIKDRKIEQELIFHTDRGPQYANKLFTRKLASYKCVIRSMSRKGKYLDNAIPGNFFNSLKSELAQSDNSVTKKQIEEALIAFSGNCTK</sequence>
<gene>
    <name evidence="3" type="ORF">AAEO56_06380</name>
</gene>
<dbReference type="PROSITE" id="PS50994">
    <property type="entry name" value="INTEGRASE"/>
    <property type="match status" value="1"/>
</dbReference>
<proteinExistence type="predicted"/>